<dbReference type="PANTHER" id="PTHR30472:SF1">
    <property type="entry name" value="FE(3+) DICITRATE TRANSPORT SYSTEM PERMEASE PROTEIN FECC-RELATED"/>
    <property type="match status" value="1"/>
</dbReference>
<feature type="transmembrane region" description="Helical" evidence="8">
    <location>
        <begin position="119"/>
        <end position="137"/>
    </location>
</feature>
<dbReference type="GO" id="GO:0005886">
    <property type="term" value="C:plasma membrane"/>
    <property type="evidence" value="ECO:0007669"/>
    <property type="project" value="UniProtKB-SubCell"/>
</dbReference>
<dbReference type="AlphaFoldDB" id="A0A1J7BXQ0"/>
<proteinExistence type="inferred from homology"/>
<gene>
    <name evidence="9" type="ORF">BIV57_06280</name>
</gene>
<feature type="transmembrane region" description="Helical" evidence="8">
    <location>
        <begin position="313"/>
        <end position="331"/>
    </location>
</feature>
<dbReference type="CDD" id="cd06550">
    <property type="entry name" value="TM_ABC_iron-siderophores_like"/>
    <property type="match status" value="1"/>
</dbReference>
<evidence type="ECO:0000256" key="6">
    <source>
        <dbReference type="ARBA" id="ARBA00022989"/>
    </source>
</evidence>
<feature type="transmembrane region" description="Helical" evidence="8">
    <location>
        <begin position="283"/>
        <end position="307"/>
    </location>
</feature>
<dbReference type="RefSeq" id="WP_071655682.1">
    <property type="nucleotide sequence ID" value="NZ_MLCF01000025.1"/>
</dbReference>
<evidence type="ECO:0000256" key="5">
    <source>
        <dbReference type="ARBA" id="ARBA00022692"/>
    </source>
</evidence>
<accession>A0A1J7BXQ0</accession>
<dbReference type="Gene3D" id="1.10.3470.10">
    <property type="entry name" value="ABC transporter involved in vitamin B12 uptake, BtuC"/>
    <property type="match status" value="1"/>
</dbReference>
<comment type="caution">
    <text evidence="9">The sequence shown here is derived from an EMBL/GenBank/DDBJ whole genome shotgun (WGS) entry which is preliminary data.</text>
</comment>
<comment type="subcellular location">
    <subcellularLocation>
        <location evidence="1">Cell membrane</location>
        <topology evidence="1">Multi-pass membrane protein</topology>
    </subcellularLocation>
</comment>
<keyword evidence="5 8" id="KW-0812">Transmembrane</keyword>
<evidence type="ECO:0000256" key="3">
    <source>
        <dbReference type="ARBA" id="ARBA00022448"/>
    </source>
</evidence>
<dbReference type="Proteomes" id="UP000243342">
    <property type="component" value="Unassembled WGS sequence"/>
</dbReference>
<dbReference type="EMBL" id="MLCF01000025">
    <property type="protein sequence ID" value="OIV38273.1"/>
    <property type="molecule type" value="Genomic_DNA"/>
</dbReference>
<dbReference type="InterPro" id="IPR037294">
    <property type="entry name" value="ABC_BtuC-like"/>
</dbReference>
<dbReference type="PANTHER" id="PTHR30472">
    <property type="entry name" value="FERRIC ENTEROBACTIN TRANSPORT SYSTEM PERMEASE PROTEIN"/>
    <property type="match status" value="1"/>
</dbReference>
<keyword evidence="6 8" id="KW-1133">Transmembrane helix</keyword>
<evidence type="ECO:0000256" key="7">
    <source>
        <dbReference type="ARBA" id="ARBA00023136"/>
    </source>
</evidence>
<organism evidence="9 10">
    <name type="scientific">Mangrovactinospora gilvigrisea</name>
    <dbReference type="NCBI Taxonomy" id="1428644"/>
    <lineage>
        <taxon>Bacteria</taxon>
        <taxon>Bacillati</taxon>
        <taxon>Actinomycetota</taxon>
        <taxon>Actinomycetes</taxon>
        <taxon>Kitasatosporales</taxon>
        <taxon>Streptomycetaceae</taxon>
        <taxon>Mangrovactinospora</taxon>
    </lineage>
</organism>
<evidence type="ECO:0000256" key="2">
    <source>
        <dbReference type="ARBA" id="ARBA00007935"/>
    </source>
</evidence>
<feature type="transmembrane region" description="Helical" evidence="8">
    <location>
        <begin position="244"/>
        <end position="271"/>
    </location>
</feature>
<dbReference type="Pfam" id="PF01032">
    <property type="entry name" value="FecCD"/>
    <property type="match status" value="1"/>
</dbReference>
<sequence>MPRTAPRLAALLVAALALLAVTAALSIAVGTKGIGPAGIWHALAHPTGTYDDTVVRRLRLPRTALGLAAGASLGLAGALMQGLTRNPLADPGILGVNAGASLGAVAAISLLGVQSPSGFVWFALAGAAAATAVVYLLGAGRSGRGAAATPVRLALAGTAVQAALLGVNQAFQILDSAALDKMRFWVVGALTVDNGMHVLAETGPLMLLGALIALGLARPLNAVALGEDSARALGARPGRTRALAVLAITLLCGAATAACGPIGFLGLMIPHAARALTGPDQRWILPFSMVLAPVLLLGSDVLARVAAGSDSELQVGVVTAVLGGLAFVLLVRSRRMAEL</sequence>
<evidence type="ECO:0000313" key="9">
    <source>
        <dbReference type="EMBL" id="OIV38273.1"/>
    </source>
</evidence>
<dbReference type="SUPFAM" id="SSF81345">
    <property type="entry name" value="ABC transporter involved in vitamin B12 uptake, BtuC"/>
    <property type="match status" value="1"/>
</dbReference>
<evidence type="ECO:0000256" key="1">
    <source>
        <dbReference type="ARBA" id="ARBA00004651"/>
    </source>
</evidence>
<keyword evidence="4" id="KW-1003">Cell membrane</keyword>
<feature type="transmembrane region" description="Helical" evidence="8">
    <location>
        <begin position="205"/>
        <end position="224"/>
    </location>
</feature>
<evidence type="ECO:0000256" key="8">
    <source>
        <dbReference type="SAM" id="Phobius"/>
    </source>
</evidence>
<reference evidence="9 10" key="1">
    <citation type="submission" date="2016-10" db="EMBL/GenBank/DDBJ databases">
        <title>Genome sequence of Streptomyces gilvigriseus MUSC 26.</title>
        <authorList>
            <person name="Lee L.-H."/>
            <person name="Ser H.-L."/>
        </authorList>
    </citation>
    <scope>NUCLEOTIDE SEQUENCE [LARGE SCALE GENOMIC DNA]</scope>
    <source>
        <strain evidence="9 10">MUSC 26</strain>
    </source>
</reference>
<dbReference type="STRING" id="1428644.BIV57_06280"/>
<name>A0A1J7BXQ0_9ACTN</name>
<dbReference type="GO" id="GO:0022857">
    <property type="term" value="F:transmembrane transporter activity"/>
    <property type="evidence" value="ECO:0007669"/>
    <property type="project" value="InterPro"/>
</dbReference>
<comment type="similarity">
    <text evidence="2">Belongs to the binding-protein-dependent transport system permease family. FecCD subfamily.</text>
</comment>
<evidence type="ECO:0000313" key="10">
    <source>
        <dbReference type="Proteomes" id="UP000243342"/>
    </source>
</evidence>
<feature type="transmembrane region" description="Helical" evidence="8">
    <location>
        <begin position="92"/>
        <end position="113"/>
    </location>
</feature>
<keyword evidence="3" id="KW-0813">Transport</keyword>
<dbReference type="InterPro" id="IPR000522">
    <property type="entry name" value="ABC_transptr_permease_BtuC"/>
</dbReference>
<dbReference type="GO" id="GO:0033214">
    <property type="term" value="P:siderophore-iron import into cell"/>
    <property type="evidence" value="ECO:0007669"/>
    <property type="project" value="TreeGrafter"/>
</dbReference>
<protein>
    <submittedName>
        <fullName evidence="9">Iron ABC transporter permease</fullName>
    </submittedName>
</protein>
<feature type="transmembrane region" description="Helical" evidence="8">
    <location>
        <begin position="60"/>
        <end position="80"/>
    </location>
</feature>
<evidence type="ECO:0000256" key="4">
    <source>
        <dbReference type="ARBA" id="ARBA00022475"/>
    </source>
</evidence>
<keyword evidence="7 8" id="KW-0472">Membrane</keyword>
<dbReference type="OrthoDB" id="9782305at2"/>
<dbReference type="FunFam" id="1.10.3470.10:FF:000001">
    <property type="entry name" value="Vitamin B12 ABC transporter permease BtuC"/>
    <property type="match status" value="1"/>
</dbReference>
<keyword evidence="10" id="KW-1185">Reference proteome</keyword>